<keyword evidence="3" id="KW-1185">Reference proteome</keyword>
<proteinExistence type="predicted"/>
<feature type="region of interest" description="Disordered" evidence="1">
    <location>
        <begin position="48"/>
        <end position="72"/>
    </location>
</feature>
<evidence type="ECO:0000313" key="2">
    <source>
        <dbReference type="EMBL" id="KAL3754898.1"/>
    </source>
</evidence>
<accession>A0ABD3LWB0</accession>
<dbReference type="EMBL" id="JBJKBG010000001">
    <property type="protein sequence ID" value="KAL3754898.1"/>
    <property type="molecule type" value="Genomic_DNA"/>
</dbReference>
<sequence>MMELGGSFRLQGRRSLSKLGRSNSSLLLSESVSAECSRIAGYERLSESMRLSTDPGGGTFGLGRDGSRGRTGGRVATFLTRVFGFGGRAAGRDERQRRREAEERGAAATAVRKRSSWLPDPDRRWPVQGW</sequence>
<reference evidence="2 3" key="1">
    <citation type="submission" date="2024-11" db="EMBL/GenBank/DDBJ databases">
        <title>Chromosome-level genome assembly of Eucalyptus globulus Labill. provides insights into its genome evolution.</title>
        <authorList>
            <person name="Li X."/>
        </authorList>
    </citation>
    <scope>NUCLEOTIDE SEQUENCE [LARGE SCALE GENOMIC DNA]</scope>
    <source>
        <strain evidence="2">CL2024</strain>
        <tissue evidence="2">Fresh tender leaves</tissue>
    </source>
</reference>
<feature type="region of interest" description="Disordered" evidence="1">
    <location>
        <begin position="90"/>
        <end position="130"/>
    </location>
</feature>
<evidence type="ECO:0000313" key="3">
    <source>
        <dbReference type="Proteomes" id="UP001634007"/>
    </source>
</evidence>
<organism evidence="2 3">
    <name type="scientific">Eucalyptus globulus</name>
    <name type="common">Tasmanian blue gum</name>
    <dbReference type="NCBI Taxonomy" id="34317"/>
    <lineage>
        <taxon>Eukaryota</taxon>
        <taxon>Viridiplantae</taxon>
        <taxon>Streptophyta</taxon>
        <taxon>Embryophyta</taxon>
        <taxon>Tracheophyta</taxon>
        <taxon>Spermatophyta</taxon>
        <taxon>Magnoliopsida</taxon>
        <taxon>eudicotyledons</taxon>
        <taxon>Gunneridae</taxon>
        <taxon>Pentapetalae</taxon>
        <taxon>rosids</taxon>
        <taxon>malvids</taxon>
        <taxon>Myrtales</taxon>
        <taxon>Myrtaceae</taxon>
        <taxon>Myrtoideae</taxon>
        <taxon>Eucalypteae</taxon>
        <taxon>Eucalyptus</taxon>
    </lineage>
</organism>
<dbReference type="AlphaFoldDB" id="A0ABD3LWB0"/>
<feature type="compositionally biased region" description="Gly residues" evidence="1">
    <location>
        <begin position="55"/>
        <end position="72"/>
    </location>
</feature>
<evidence type="ECO:0000256" key="1">
    <source>
        <dbReference type="SAM" id="MobiDB-lite"/>
    </source>
</evidence>
<name>A0ABD3LWB0_EUCGL</name>
<protein>
    <submittedName>
        <fullName evidence="2">Uncharacterized protein</fullName>
    </submittedName>
</protein>
<feature type="compositionally biased region" description="Basic and acidic residues" evidence="1">
    <location>
        <begin position="90"/>
        <end position="105"/>
    </location>
</feature>
<feature type="compositionally biased region" description="Basic and acidic residues" evidence="1">
    <location>
        <begin position="120"/>
        <end position="130"/>
    </location>
</feature>
<comment type="caution">
    <text evidence="2">The sequence shown here is derived from an EMBL/GenBank/DDBJ whole genome shotgun (WGS) entry which is preliminary data.</text>
</comment>
<gene>
    <name evidence="2" type="ORF">ACJRO7_002047</name>
</gene>
<dbReference type="Proteomes" id="UP001634007">
    <property type="component" value="Unassembled WGS sequence"/>
</dbReference>